<name>M7SKW2_EUTLA</name>
<evidence type="ECO:0000313" key="2">
    <source>
        <dbReference type="EMBL" id="EMR64827.1"/>
    </source>
</evidence>
<dbReference type="HOGENOM" id="CLU_025001_0_0_1"/>
<dbReference type="Proteomes" id="UP000012174">
    <property type="component" value="Unassembled WGS sequence"/>
</dbReference>
<dbReference type="EMBL" id="KB706993">
    <property type="protein sequence ID" value="EMR64827.1"/>
    <property type="molecule type" value="Genomic_DNA"/>
</dbReference>
<protein>
    <submittedName>
        <fullName evidence="2">Putative cytochrome p450 monooxygenase protein</fullName>
    </submittedName>
</protein>
<dbReference type="GO" id="GO:0005506">
    <property type="term" value="F:iron ion binding"/>
    <property type="evidence" value="ECO:0007669"/>
    <property type="project" value="InterPro"/>
</dbReference>
<dbReference type="SUPFAM" id="SSF48264">
    <property type="entry name" value="Cytochrome P450"/>
    <property type="match status" value="1"/>
</dbReference>
<keyword evidence="1" id="KW-1133">Transmembrane helix</keyword>
<reference evidence="3" key="1">
    <citation type="journal article" date="2013" name="Genome Announc.">
        <title>Draft genome sequence of the grapevine dieback fungus Eutypa lata UCR-EL1.</title>
        <authorList>
            <person name="Blanco-Ulate B."/>
            <person name="Rolshausen P.E."/>
            <person name="Cantu D."/>
        </authorList>
    </citation>
    <scope>NUCLEOTIDE SEQUENCE [LARGE SCALE GENOMIC DNA]</scope>
    <source>
        <strain evidence="3">UCR-EL1</strain>
    </source>
</reference>
<evidence type="ECO:0000256" key="1">
    <source>
        <dbReference type="SAM" id="Phobius"/>
    </source>
</evidence>
<dbReference type="KEGG" id="ela:UCREL1_8206"/>
<dbReference type="Gene3D" id="1.10.630.10">
    <property type="entry name" value="Cytochrome P450"/>
    <property type="match status" value="1"/>
</dbReference>
<keyword evidence="1" id="KW-0472">Membrane</keyword>
<dbReference type="AlphaFoldDB" id="M7SKW2"/>
<dbReference type="eggNOG" id="KOG0157">
    <property type="taxonomic scope" value="Eukaryota"/>
</dbReference>
<organism evidence="2 3">
    <name type="scientific">Eutypa lata (strain UCR-EL1)</name>
    <name type="common">Grapevine dieback disease fungus</name>
    <name type="synonym">Eutypa armeniacae</name>
    <dbReference type="NCBI Taxonomy" id="1287681"/>
    <lineage>
        <taxon>Eukaryota</taxon>
        <taxon>Fungi</taxon>
        <taxon>Dikarya</taxon>
        <taxon>Ascomycota</taxon>
        <taxon>Pezizomycotina</taxon>
        <taxon>Sordariomycetes</taxon>
        <taxon>Xylariomycetidae</taxon>
        <taxon>Xylariales</taxon>
        <taxon>Diatrypaceae</taxon>
        <taxon>Eutypa</taxon>
    </lineage>
</organism>
<sequence>MNATLEESLAGSTPLWPSSPSPALYFAVIAIILYAAYRSALPKPLPGIPHNEDSARRILGDTPYFVEILKAGGRPRDFWADLGRKKNSAVTQYFPGPFFNPVVIVSDFREAQDLMVRRSKEIDRGYLGTMMFAGVGEHHFVSMNSTHKNYHTSRGLQKDLMAPGYLNSLSTPIVYANVMNLIKLWKFKAKIANGRPFRAIKDMESLTADSIFESAMGITGEDRNVDRTLKRLRSEDLSKFASDDTDSVFPFPEYAPEGLLHTIVVIAEVTGRFPTAPVLRLHWPLNNLRPKVRRAHRERREIIQGYIDRAVEKRKTEAS</sequence>
<dbReference type="OrthoDB" id="1470350at2759"/>
<proteinExistence type="predicted"/>
<dbReference type="GO" id="GO:0020037">
    <property type="term" value="F:heme binding"/>
    <property type="evidence" value="ECO:0007669"/>
    <property type="project" value="InterPro"/>
</dbReference>
<gene>
    <name evidence="2" type="ORF">UCREL1_8206</name>
</gene>
<keyword evidence="2" id="KW-0560">Oxidoreductase</keyword>
<dbReference type="InterPro" id="IPR036396">
    <property type="entry name" value="Cyt_P450_sf"/>
</dbReference>
<feature type="transmembrane region" description="Helical" evidence="1">
    <location>
        <begin position="20"/>
        <end position="37"/>
    </location>
</feature>
<keyword evidence="3" id="KW-1185">Reference proteome</keyword>
<dbReference type="GO" id="GO:0004497">
    <property type="term" value="F:monooxygenase activity"/>
    <property type="evidence" value="ECO:0007669"/>
    <property type="project" value="UniProtKB-KW"/>
</dbReference>
<evidence type="ECO:0000313" key="3">
    <source>
        <dbReference type="Proteomes" id="UP000012174"/>
    </source>
</evidence>
<keyword evidence="2" id="KW-0503">Monooxygenase</keyword>
<dbReference type="GO" id="GO:0016705">
    <property type="term" value="F:oxidoreductase activity, acting on paired donors, with incorporation or reduction of molecular oxygen"/>
    <property type="evidence" value="ECO:0007669"/>
    <property type="project" value="InterPro"/>
</dbReference>
<keyword evidence="1" id="KW-0812">Transmembrane</keyword>
<accession>M7SKW2</accession>